<evidence type="ECO:0000256" key="3">
    <source>
        <dbReference type="ARBA" id="ARBA00011771"/>
    </source>
</evidence>
<dbReference type="GO" id="GO:0020037">
    <property type="term" value="F:heme binding"/>
    <property type="evidence" value="ECO:0007669"/>
    <property type="project" value="TreeGrafter"/>
</dbReference>
<dbReference type="AlphaFoldDB" id="A0A5A9XE44"/>
<evidence type="ECO:0000313" key="11">
    <source>
        <dbReference type="Proteomes" id="UP000324298"/>
    </source>
</evidence>
<dbReference type="Pfam" id="PF03404">
    <property type="entry name" value="Mo-co_dimer"/>
    <property type="match status" value="1"/>
</dbReference>
<evidence type="ECO:0000256" key="7">
    <source>
        <dbReference type="ARBA" id="ARBA00023014"/>
    </source>
</evidence>
<dbReference type="InterPro" id="IPR019546">
    <property type="entry name" value="TAT_signal_bac_arc"/>
</dbReference>
<dbReference type="GO" id="GO:0030151">
    <property type="term" value="F:molybdenum ion binding"/>
    <property type="evidence" value="ECO:0007669"/>
    <property type="project" value="InterPro"/>
</dbReference>
<dbReference type="GO" id="GO:0043546">
    <property type="term" value="F:molybdopterin cofactor binding"/>
    <property type="evidence" value="ECO:0007669"/>
    <property type="project" value="TreeGrafter"/>
</dbReference>
<evidence type="ECO:0000259" key="9">
    <source>
        <dbReference type="Pfam" id="PF03404"/>
    </source>
</evidence>
<dbReference type="InterPro" id="IPR006311">
    <property type="entry name" value="TAT_signal"/>
</dbReference>
<dbReference type="OrthoDB" id="9778777at2"/>
<comment type="subunit">
    <text evidence="3">Heterodimer of a large and a small subunit.</text>
</comment>
<dbReference type="Proteomes" id="UP000324298">
    <property type="component" value="Unassembled WGS sequence"/>
</dbReference>
<evidence type="ECO:0000256" key="5">
    <source>
        <dbReference type="ARBA" id="ARBA00022723"/>
    </source>
</evidence>
<organism evidence="10 11">
    <name type="scientific">Oryzomonas rubra</name>
    <dbReference type="NCBI Taxonomy" id="2509454"/>
    <lineage>
        <taxon>Bacteria</taxon>
        <taxon>Pseudomonadati</taxon>
        <taxon>Thermodesulfobacteriota</taxon>
        <taxon>Desulfuromonadia</taxon>
        <taxon>Geobacterales</taxon>
        <taxon>Geobacteraceae</taxon>
        <taxon>Oryzomonas</taxon>
    </lineage>
</organism>
<dbReference type="RefSeq" id="WP_149307750.1">
    <property type="nucleotide sequence ID" value="NZ_SRSD01000006.1"/>
</dbReference>
<keyword evidence="7" id="KW-0411">Iron-sulfur</keyword>
<protein>
    <submittedName>
        <fullName evidence="10">Twin-arginine translocation signal domain-containing protein</fullName>
    </submittedName>
</protein>
<dbReference type="EMBL" id="SRSD01000006">
    <property type="protein sequence ID" value="KAA0891387.1"/>
    <property type="molecule type" value="Genomic_DNA"/>
</dbReference>
<dbReference type="PANTHER" id="PTHR19372">
    <property type="entry name" value="SULFITE REDUCTASE"/>
    <property type="match status" value="1"/>
</dbReference>
<dbReference type="SUPFAM" id="SSF56524">
    <property type="entry name" value="Oxidoreductase molybdopterin-binding domain"/>
    <property type="match status" value="1"/>
</dbReference>
<evidence type="ECO:0000256" key="1">
    <source>
        <dbReference type="ARBA" id="ARBA00001924"/>
    </source>
</evidence>
<gene>
    <name evidence="10" type="ORF">ET418_11440</name>
</gene>
<comment type="caution">
    <text evidence="10">The sequence shown here is derived from an EMBL/GenBank/DDBJ whole genome shotgun (WGS) entry which is preliminary data.</text>
</comment>
<name>A0A5A9XE44_9BACT</name>
<proteinExistence type="predicted"/>
<keyword evidence="11" id="KW-1185">Reference proteome</keyword>
<dbReference type="GO" id="GO:0030313">
    <property type="term" value="C:cell envelope"/>
    <property type="evidence" value="ECO:0007669"/>
    <property type="project" value="UniProtKB-SubCell"/>
</dbReference>
<dbReference type="Pfam" id="PF10518">
    <property type="entry name" value="TAT_signal"/>
    <property type="match status" value="1"/>
</dbReference>
<comment type="cofactor">
    <cofactor evidence="1">
        <name>Mo-molybdopterin</name>
        <dbReference type="ChEBI" id="CHEBI:71302"/>
    </cofactor>
</comment>
<dbReference type="PANTHER" id="PTHR19372:SF7">
    <property type="entry name" value="SULFITE OXIDASE, MITOCHONDRIAL"/>
    <property type="match status" value="1"/>
</dbReference>
<dbReference type="PROSITE" id="PS51318">
    <property type="entry name" value="TAT"/>
    <property type="match status" value="1"/>
</dbReference>
<sequence length="396" mass="43930">MHLPGITRRDFLKAVGVTTAMAATGTLSPVLYAGERRLETYPEKADLLLLTARPPQLETPLKYFKELITPNEALFVRWHLANIPTSVDLATWRLVVHGEVENALSLTLDDLKRFEKIEYTAVIQCAGNGRSFFDPPVFGGQWLNGAMGNVTWSGVRLRDVLKRAGIKAGAQEVIFKGLDNPPLPTVPGFAKSLALDKAQEDEIMIAYEMNGRELPLLNGYPVRLVVPGWYATYWVKSLSDMEVAAQPFEGFWKKSAYRIPDTACGCVEPGSTPAKTIPITRMTTRSLLINPQDGSRLKAGRPIELMGVAFSGGYGIKEVSVSVNGGLDWRPARLGKDLGRHSWVQWYYPMKPQKAGSYDVRVRAVNSIGESQPLDSLWNPAGYLWNKIERNTLIVV</sequence>
<dbReference type="NCBIfam" id="TIGR01409">
    <property type="entry name" value="TAT_signal_seq"/>
    <property type="match status" value="1"/>
</dbReference>
<dbReference type="InterPro" id="IPR036374">
    <property type="entry name" value="OxRdtase_Mopterin-bd_sf"/>
</dbReference>
<dbReference type="GO" id="GO:0006790">
    <property type="term" value="P:sulfur compound metabolic process"/>
    <property type="evidence" value="ECO:0007669"/>
    <property type="project" value="TreeGrafter"/>
</dbReference>
<comment type="subcellular location">
    <subcellularLocation>
        <location evidence="2">Cell envelope</location>
    </subcellularLocation>
</comment>
<dbReference type="GO" id="GO:0008482">
    <property type="term" value="F:sulfite oxidase activity"/>
    <property type="evidence" value="ECO:0007669"/>
    <property type="project" value="TreeGrafter"/>
</dbReference>
<accession>A0A5A9XE44</accession>
<keyword evidence="6" id="KW-0560">Oxidoreductase</keyword>
<evidence type="ECO:0000256" key="4">
    <source>
        <dbReference type="ARBA" id="ARBA00022505"/>
    </source>
</evidence>
<dbReference type="PRINTS" id="PR00407">
    <property type="entry name" value="EUMOPTERIN"/>
</dbReference>
<dbReference type="SUPFAM" id="SSF81296">
    <property type="entry name" value="E set domains"/>
    <property type="match status" value="1"/>
</dbReference>
<keyword evidence="4" id="KW-0500">Molybdenum</keyword>
<dbReference type="InterPro" id="IPR014756">
    <property type="entry name" value="Ig_E-set"/>
</dbReference>
<evidence type="ECO:0000256" key="2">
    <source>
        <dbReference type="ARBA" id="ARBA00004196"/>
    </source>
</evidence>
<evidence type="ECO:0000313" key="10">
    <source>
        <dbReference type="EMBL" id="KAA0891387.1"/>
    </source>
</evidence>
<evidence type="ECO:0000256" key="6">
    <source>
        <dbReference type="ARBA" id="ARBA00023002"/>
    </source>
</evidence>
<dbReference type="GO" id="GO:0051536">
    <property type="term" value="F:iron-sulfur cluster binding"/>
    <property type="evidence" value="ECO:0007669"/>
    <property type="project" value="UniProtKB-KW"/>
</dbReference>
<keyword evidence="7" id="KW-0408">Iron</keyword>
<dbReference type="Pfam" id="PF00174">
    <property type="entry name" value="Oxidored_molyb"/>
    <property type="match status" value="1"/>
</dbReference>
<dbReference type="InterPro" id="IPR008335">
    <property type="entry name" value="Mopterin_OxRdtase_euk"/>
</dbReference>
<dbReference type="Gene3D" id="3.90.420.10">
    <property type="entry name" value="Oxidoreductase, molybdopterin-binding domain"/>
    <property type="match status" value="1"/>
</dbReference>
<feature type="domain" description="Oxidoreductase molybdopterin-binding" evidence="8">
    <location>
        <begin position="83"/>
        <end position="252"/>
    </location>
</feature>
<evidence type="ECO:0000259" key="8">
    <source>
        <dbReference type="Pfam" id="PF00174"/>
    </source>
</evidence>
<dbReference type="InterPro" id="IPR000572">
    <property type="entry name" value="OxRdtase_Mopterin-bd_dom"/>
</dbReference>
<feature type="domain" description="Moybdenum cofactor oxidoreductase dimerisation" evidence="9">
    <location>
        <begin position="279"/>
        <end position="388"/>
    </location>
</feature>
<dbReference type="InterPro" id="IPR005066">
    <property type="entry name" value="MoCF_OxRdtse_dimer"/>
</dbReference>
<dbReference type="Gene3D" id="2.60.40.650">
    <property type="match status" value="1"/>
</dbReference>
<keyword evidence="5" id="KW-0479">Metal-binding</keyword>
<reference evidence="10 11" key="1">
    <citation type="submission" date="2019-04" db="EMBL/GenBank/DDBJ databases">
        <title>Geobacter ruber sp. nov., ferric-reducing bacteria isolated from paddy soil.</title>
        <authorList>
            <person name="Xu Z."/>
            <person name="Masuda Y."/>
            <person name="Itoh H."/>
            <person name="Senoo K."/>
        </authorList>
    </citation>
    <scope>NUCLEOTIDE SEQUENCE [LARGE SCALE GENOMIC DNA]</scope>
    <source>
        <strain evidence="10 11">Red88</strain>
    </source>
</reference>